<dbReference type="EMBL" id="FOUF01000001">
    <property type="protein sequence ID" value="SFL85611.1"/>
    <property type="molecule type" value="Genomic_DNA"/>
</dbReference>
<dbReference type="AlphaFoldDB" id="A0A1I4L3W5"/>
<organism evidence="2 3">
    <name type="scientific">Nitrosomonas nitrosa</name>
    <dbReference type="NCBI Taxonomy" id="52442"/>
    <lineage>
        <taxon>Bacteria</taxon>
        <taxon>Pseudomonadati</taxon>
        <taxon>Pseudomonadota</taxon>
        <taxon>Betaproteobacteria</taxon>
        <taxon>Nitrosomonadales</taxon>
        <taxon>Nitrosomonadaceae</taxon>
        <taxon>Nitrosomonas</taxon>
    </lineage>
</organism>
<dbReference type="RefSeq" id="WP_090665756.1">
    <property type="nucleotide sequence ID" value="NZ_CAJNAP010000012.1"/>
</dbReference>
<reference evidence="2 3" key="1">
    <citation type="submission" date="2016-10" db="EMBL/GenBank/DDBJ databases">
        <authorList>
            <person name="de Groot N.N."/>
        </authorList>
    </citation>
    <scope>NUCLEOTIDE SEQUENCE [LARGE SCALE GENOMIC DNA]</scope>
    <source>
        <strain evidence="2 3">Nm146</strain>
    </source>
</reference>
<dbReference type="InterPro" id="IPR007922">
    <property type="entry name" value="DciA-like"/>
</dbReference>
<gene>
    <name evidence="1" type="ORF">NMYAN_20366</name>
    <name evidence="2" type="ORF">SAMN05421880_101161</name>
</gene>
<keyword evidence="3" id="KW-1185">Reference proteome</keyword>
<sequence>MFKTNKFIKRKADICRINIFLHTLGKLPAYQEVYSSVNHIIQLQHTFLALVPPKLAEHCVIGKLSKQVLTLYVDSSAVAAKLKHIEPTLLEKFGPQVVSIKIMLRRQQSEQGGNVSSRQKPSLSQTAIDNLNRLALNMPASPLKSAIEIMLAKCL</sequence>
<protein>
    <recommendedName>
        <fullName evidence="4">DUF721 domain-containing protein</fullName>
    </recommendedName>
</protein>
<dbReference type="EMBL" id="CAJNAP010000012">
    <property type="protein sequence ID" value="CAE6503545.1"/>
    <property type="molecule type" value="Genomic_DNA"/>
</dbReference>
<reference evidence="1" key="2">
    <citation type="submission" date="2021-02" db="EMBL/GenBank/DDBJ databases">
        <authorList>
            <person name="Han P."/>
        </authorList>
    </citation>
    <scope>NUCLEOTIDE SEQUENCE</scope>
    <source>
        <strain evidence="1">Nitrosomonas nitrosa 18-3D</strain>
    </source>
</reference>
<dbReference type="Proteomes" id="UP000601736">
    <property type="component" value="Unassembled WGS sequence"/>
</dbReference>
<dbReference type="STRING" id="52442.SAMN05421880_101161"/>
<evidence type="ECO:0000313" key="3">
    <source>
        <dbReference type="Proteomes" id="UP000199561"/>
    </source>
</evidence>
<evidence type="ECO:0000313" key="1">
    <source>
        <dbReference type="EMBL" id="CAE6503545.1"/>
    </source>
</evidence>
<proteinExistence type="predicted"/>
<accession>A0A1I4L3W5</accession>
<evidence type="ECO:0008006" key="4">
    <source>
        <dbReference type="Google" id="ProtNLM"/>
    </source>
</evidence>
<evidence type="ECO:0000313" key="2">
    <source>
        <dbReference type="EMBL" id="SFL85611.1"/>
    </source>
</evidence>
<name>A0A1I4L3W5_9PROT</name>
<dbReference type="Proteomes" id="UP000199561">
    <property type="component" value="Unassembled WGS sequence"/>
</dbReference>
<dbReference type="Pfam" id="PF05258">
    <property type="entry name" value="DciA"/>
    <property type="match status" value="1"/>
</dbReference>